<comment type="caution">
    <text evidence="2">The sequence shown here is derived from an EMBL/GenBank/DDBJ whole genome shotgun (WGS) entry which is preliminary data.</text>
</comment>
<feature type="transmembrane region" description="Helical" evidence="1">
    <location>
        <begin position="20"/>
        <end position="40"/>
    </location>
</feature>
<evidence type="ECO:0008006" key="4">
    <source>
        <dbReference type="Google" id="ProtNLM"/>
    </source>
</evidence>
<name>V5FI54_9VIBR</name>
<gene>
    <name evidence="2" type="ORF">VHA01S_008_00870</name>
</gene>
<dbReference type="eggNOG" id="ENOG5032S7Z">
    <property type="taxonomic scope" value="Bacteria"/>
</dbReference>
<keyword evidence="1" id="KW-0812">Transmembrane</keyword>
<organism evidence="2 3">
    <name type="scientific">Vibrio halioticoli NBRC 102217</name>
    <dbReference type="NCBI Taxonomy" id="1219072"/>
    <lineage>
        <taxon>Bacteria</taxon>
        <taxon>Pseudomonadati</taxon>
        <taxon>Pseudomonadota</taxon>
        <taxon>Gammaproteobacteria</taxon>
        <taxon>Vibrionales</taxon>
        <taxon>Vibrionaceae</taxon>
        <taxon>Vibrio</taxon>
    </lineage>
</organism>
<keyword evidence="1" id="KW-0472">Membrane</keyword>
<dbReference type="InterPro" id="IPR021354">
    <property type="entry name" value="DUF2975"/>
</dbReference>
<dbReference type="AlphaFoldDB" id="V5FI54"/>
<reference evidence="2 3" key="1">
    <citation type="submission" date="2013-11" db="EMBL/GenBank/DDBJ databases">
        <title>Whole genome shotgun sequence of Vibrio halioticoli NBRC 102217.</title>
        <authorList>
            <person name="Isaki S."/>
            <person name="Kimura A."/>
            <person name="Ohji S."/>
            <person name="Hosoyama A."/>
            <person name="Fujita N."/>
            <person name="Hashimoto M."/>
            <person name="Hosoyama Y."/>
            <person name="Yamazoe A."/>
        </authorList>
    </citation>
    <scope>NUCLEOTIDE SEQUENCE [LARGE SCALE GENOMIC DNA]</scope>
    <source>
        <strain evidence="2 3">NBRC 102217</strain>
    </source>
</reference>
<feature type="transmembrane region" description="Helical" evidence="1">
    <location>
        <begin position="60"/>
        <end position="82"/>
    </location>
</feature>
<dbReference type="EMBL" id="BAUJ01000008">
    <property type="protein sequence ID" value="GAD88692.1"/>
    <property type="molecule type" value="Genomic_DNA"/>
</dbReference>
<dbReference type="Proteomes" id="UP000017800">
    <property type="component" value="Unassembled WGS sequence"/>
</dbReference>
<sequence length="180" mass="20478">MNNLKRIKKISRNFHLMFSVLLVVVPLYYVIYWAFINYFPETLITVNVGSNPLIPSPLSIGLRLIGFLISLLPLSALIYGLINIRKLFSFYQKGVIFSFEHVNIFKRTSKSLILWVFLSIFYESAKSILFSMGNPPGQRTVSIGFSSPEITTLVVAGIVFVIAWVMDEGRIITEEQHLTV</sequence>
<protein>
    <recommendedName>
        <fullName evidence="4">DUF2975 domain-containing protein</fullName>
    </recommendedName>
</protein>
<proteinExistence type="predicted"/>
<dbReference type="OrthoDB" id="8479187at2"/>
<evidence type="ECO:0000313" key="3">
    <source>
        <dbReference type="Proteomes" id="UP000017800"/>
    </source>
</evidence>
<dbReference type="Pfam" id="PF11188">
    <property type="entry name" value="DUF2975"/>
    <property type="match status" value="1"/>
</dbReference>
<keyword evidence="3" id="KW-1185">Reference proteome</keyword>
<keyword evidence="1" id="KW-1133">Transmembrane helix</keyword>
<evidence type="ECO:0000313" key="2">
    <source>
        <dbReference type="EMBL" id="GAD88692.1"/>
    </source>
</evidence>
<feature type="transmembrane region" description="Helical" evidence="1">
    <location>
        <begin position="150"/>
        <end position="166"/>
    </location>
</feature>
<evidence type="ECO:0000256" key="1">
    <source>
        <dbReference type="SAM" id="Phobius"/>
    </source>
</evidence>
<dbReference type="RefSeq" id="WP_023403075.1">
    <property type="nucleotide sequence ID" value="NZ_BAUJ01000008.1"/>
</dbReference>
<accession>V5FI54</accession>
<feature type="transmembrane region" description="Helical" evidence="1">
    <location>
        <begin position="112"/>
        <end position="130"/>
    </location>
</feature>